<organism evidence="1 2">
    <name type="scientific">Apostasia shenzhenica</name>
    <dbReference type="NCBI Taxonomy" id="1088818"/>
    <lineage>
        <taxon>Eukaryota</taxon>
        <taxon>Viridiplantae</taxon>
        <taxon>Streptophyta</taxon>
        <taxon>Embryophyta</taxon>
        <taxon>Tracheophyta</taxon>
        <taxon>Spermatophyta</taxon>
        <taxon>Magnoliopsida</taxon>
        <taxon>Liliopsida</taxon>
        <taxon>Asparagales</taxon>
        <taxon>Orchidaceae</taxon>
        <taxon>Apostasioideae</taxon>
        <taxon>Apostasia</taxon>
    </lineage>
</organism>
<accession>A0A2I0AAW1</accession>
<dbReference type="AlphaFoldDB" id="A0A2I0AAW1"/>
<gene>
    <name evidence="1" type="ORF">AXF42_Ash001669</name>
</gene>
<protein>
    <submittedName>
        <fullName evidence="1">Uncharacterized protein</fullName>
    </submittedName>
</protein>
<evidence type="ECO:0000313" key="1">
    <source>
        <dbReference type="EMBL" id="PKA52688.1"/>
    </source>
</evidence>
<dbReference type="EMBL" id="KZ452001">
    <property type="protein sequence ID" value="PKA52688.1"/>
    <property type="molecule type" value="Genomic_DNA"/>
</dbReference>
<keyword evidence="2" id="KW-1185">Reference proteome</keyword>
<evidence type="ECO:0000313" key="2">
    <source>
        <dbReference type="Proteomes" id="UP000236161"/>
    </source>
</evidence>
<reference evidence="1 2" key="1">
    <citation type="journal article" date="2017" name="Nature">
        <title>The Apostasia genome and the evolution of orchids.</title>
        <authorList>
            <person name="Zhang G.Q."/>
            <person name="Liu K.W."/>
            <person name="Li Z."/>
            <person name="Lohaus R."/>
            <person name="Hsiao Y.Y."/>
            <person name="Niu S.C."/>
            <person name="Wang J.Y."/>
            <person name="Lin Y.C."/>
            <person name="Xu Q."/>
            <person name="Chen L.J."/>
            <person name="Yoshida K."/>
            <person name="Fujiwara S."/>
            <person name="Wang Z.W."/>
            <person name="Zhang Y.Q."/>
            <person name="Mitsuda N."/>
            <person name="Wang M."/>
            <person name="Liu G.H."/>
            <person name="Pecoraro L."/>
            <person name="Huang H.X."/>
            <person name="Xiao X.J."/>
            <person name="Lin M."/>
            <person name="Wu X.Y."/>
            <person name="Wu W.L."/>
            <person name="Chen Y.Y."/>
            <person name="Chang S.B."/>
            <person name="Sakamoto S."/>
            <person name="Ohme-Takagi M."/>
            <person name="Yagi M."/>
            <person name="Zeng S.J."/>
            <person name="Shen C.Y."/>
            <person name="Yeh C.M."/>
            <person name="Luo Y.B."/>
            <person name="Tsai W.C."/>
            <person name="Van de Peer Y."/>
            <person name="Liu Z.J."/>
        </authorList>
    </citation>
    <scope>NUCLEOTIDE SEQUENCE [LARGE SCALE GENOMIC DNA]</scope>
    <source>
        <strain evidence="2">cv. Shenzhen</strain>
        <tissue evidence="1">Stem</tissue>
    </source>
</reference>
<dbReference type="Proteomes" id="UP000236161">
    <property type="component" value="Unassembled WGS sequence"/>
</dbReference>
<proteinExistence type="predicted"/>
<sequence length="69" mass="7492">MAILPQSRHRDGFGPLAEVEVATIAAVRMYERSSNVKTPDSIFKPLRNLAGQIPQILFSARLPSARGGS</sequence>
<name>A0A2I0AAW1_9ASPA</name>